<gene>
    <name evidence="2" type="ORF">C882_4318</name>
</gene>
<keyword evidence="3" id="KW-1185">Reference proteome</keyword>
<comment type="caution">
    <text evidence="2">The sequence shown here is derived from an EMBL/GenBank/DDBJ whole genome shotgun (WGS) entry which is preliminary data.</text>
</comment>
<accession>K9GZZ3</accession>
<feature type="region of interest" description="Disordered" evidence="1">
    <location>
        <begin position="49"/>
        <end position="91"/>
    </location>
</feature>
<dbReference type="AlphaFoldDB" id="K9GZZ3"/>
<name>K9GZZ3_9PROT</name>
<sequence>MTAAPAPAGAETEPPLLYEPRLYTPSVERMLVRAKADRLEARLRAATPPAPVAAAPLLPRPQASASASATDRRMAARAQASIDRATASAEAERWRLERRAALTELKETETWALHALRTFRPDPAAGPEGR</sequence>
<reference evidence="2 3" key="1">
    <citation type="journal article" date="2013" name="Genome Announc.">
        <title>Draft Genome Sequence of an Alphaproteobacterium, Caenispirillum salinarum AK4(T), Isolated from a Solar Saltern.</title>
        <authorList>
            <person name="Khatri I."/>
            <person name="Singh A."/>
            <person name="Korpole S."/>
            <person name="Pinnaka A.K."/>
            <person name="Subramanian S."/>
        </authorList>
    </citation>
    <scope>NUCLEOTIDE SEQUENCE [LARGE SCALE GENOMIC DNA]</scope>
    <source>
        <strain evidence="2 3">AK4</strain>
    </source>
</reference>
<feature type="compositionally biased region" description="Low complexity" evidence="1">
    <location>
        <begin position="49"/>
        <end position="69"/>
    </location>
</feature>
<evidence type="ECO:0000313" key="2">
    <source>
        <dbReference type="EMBL" id="EKV30359.1"/>
    </source>
</evidence>
<evidence type="ECO:0000313" key="3">
    <source>
        <dbReference type="Proteomes" id="UP000009881"/>
    </source>
</evidence>
<evidence type="ECO:0000256" key="1">
    <source>
        <dbReference type="SAM" id="MobiDB-lite"/>
    </source>
</evidence>
<dbReference type="Proteomes" id="UP000009881">
    <property type="component" value="Unassembled WGS sequence"/>
</dbReference>
<organism evidence="2 3">
    <name type="scientific">Caenispirillum salinarum AK4</name>
    <dbReference type="NCBI Taxonomy" id="1238182"/>
    <lineage>
        <taxon>Bacteria</taxon>
        <taxon>Pseudomonadati</taxon>
        <taxon>Pseudomonadota</taxon>
        <taxon>Alphaproteobacteria</taxon>
        <taxon>Rhodospirillales</taxon>
        <taxon>Novispirillaceae</taxon>
        <taxon>Caenispirillum</taxon>
    </lineage>
</organism>
<protein>
    <submittedName>
        <fullName evidence="2">Uncharacterized protein</fullName>
    </submittedName>
</protein>
<proteinExistence type="predicted"/>
<dbReference type="EMBL" id="ANHY01000008">
    <property type="protein sequence ID" value="EKV30359.1"/>
    <property type="molecule type" value="Genomic_DNA"/>
</dbReference>